<gene>
    <name evidence="3" type="ORF">PtA15_5A549</name>
</gene>
<feature type="compositionally biased region" description="Polar residues" evidence="2">
    <location>
        <begin position="726"/>
        <end position="737"/>
    </location>
</feature>
<feature type="compositionally biased region" description="Polar residues" evidence="2">
    <location>
        <begin position="988"/>
        <end position="1000"/>
    </location>
</feature>
<feature type="compositionally biased region" description="Polar residues" evidence="2">
    <location>
        <begin position="1164"/>
        <end position="1185"/>
    </location>
</feature>
<keyword evidence="1" id="KW-0175">Coiled coil</keyword>
<proteinExistence type="predicted"/>
<dbReference type="GeneID" id="77810217"/>
<feature type="compositionally biased region" description="Basic residues" evidence="2">
    <location>
        <begin position="1"/>
        <end position="11"/>
    </location>
</feature>
<accession>A0ABY7CIC6</accession>
<feature type="compositionally biased region" description="Basic and acidic residues" evidence="2">
    <location>
        <begin position="975"/>
        <end position="987"/>
    </location>
</feature>
<evidence type="ECO:0000256" key="1">
    <source>
        <dbReference type="SAM" id="Coils"/>
    </source>
</evidence>
<feature type="compositionally biased region" description="Polar residues" evidence="2">
    <location>
        <begin position="846"/>
        <end position="864"/>
    </location>
</feature>
<dbReference type="RefSeq" id="XP_053020531.1">
    <property type="nucleotide sequence ID" value="XM_053169322.1"/>
</dbReference>
<feature type="compositionally biased region" description="Polar residues" evidence="2">
    <location>
        <begin position="59"/>
        <end position="69"/>
    </location>
</feature>
<feature type="compositionally biased region" description="Low complexity" evidence="2">
    <location>
        <begin position="14"/>
        <end position="32"/>
    </location>
</feature>
<dbReference type="EMBL" id="CP110425">
    <property type="protein sequence ID" value="WAQ84976.1"/>
    <property type="molecule type" value="Genomic_DNA"/>
</dbReference>
<sequence>MLLKKISKKHLRETPTQETPTQEPEEQTPAQQNHSAYSQSLNDAHQPTGSYRSRPISEYNHQPPTQNDPQEYPALDLPQENRSCHSDYAREQLRIAQADHEAAQQRVEEATRKIAAIEPPSQDTDDLLENTSISSRPHPQSLAQAEEHQRRREEIMKAQELLDIREKEVKAREEQLERMLREEHEKIEADERRKQEEAEAVERRRQEQAEADERRKQEEADRRAQEESRHRTEEEEERRRLERELAEIQRRAEEENRLNRLKYEEELLKRTEEAKKKAEEEARSKLEEDYRQQRRREQEAFIEEQLLAVRKEKEIREAEIHAQALAQQERDRAEAEQNAAKKAMRDRFLAKQLGLETMRSQQSQRRAELFASVHRTAVRNLNPVSYADVYTSPLMSGYSTFPVCPSPPRSPHLVPEEVRKAARAEQQLQARRAQAEREMVEQTQMLLLEQARRREAASAGAPNAQPAIPGTIAPDSRLSIAVIIARLILTNHTPADLRWVTTLLPNRQPRDPTAPAIQTKHRTRDLSGLPVPTKDTPADLPLSTIFPTTPMTTDLNALVIQHIPTDLRLLTTLLPNRQVRDLTAPAIQTKHRTRDLSGLPVPTKDTPADLPLSTILPTTPMTTDLNALVIPTQHTPTDLRLLTISLPNHQARDLNVLTIPTKDTPAPLDHPIPRIPPECQIIQIIDHQPHPQFTTGAPKTYPAGKGRVRPAQLDYTMPNPDPVAQAANSSTSSQETSELAARIKAILEARELQKRKREDEEIAKYAAARDRAREQVIQDCTPPDTSCTGEPHSSEQDGDSKERAAQAAAHFMNKQPFPTPARRRKTSMPHASSYRHASAYHHHQRFNSTETASAGRSEAISESDSTVIDHLAGYPNRAIAREIESSYILQIDHPSPIAYLEGDPQGLQLKAKGNQLACRDLHRIAEDLGAKGAIGIRFRDPVLVDSSRVNFSAQGIALVPDTGSSSGRTGLDGCTPERQDVPRRSDPLDSTTHDPSSVYQGQRPPHTPQSEPFDHSESLKSSPQTPHPAEDFHSSASPKRDEPAKVDREVQTSIGSGAAPNPHPPATHTNPNPYDSHHKAPGIPSNHPRERYSPRVLVEDMYFDISKRPEGLPMPPHLFTPKVTLQSPSEPSGYSPASQEFGTPSPGPSTSQQPISPSGAPTLPFQTPSETTSPTNPDDSYSPVTSKASGISSPISTSHQSSPPAHQAPPPLPRTVPVDTQRAVLQDFVSGHRPSKAPVDPPTFSAPSKPVVIHSSPATTAYPRTPRVVVQSPSVTSSPIVPAGIFSASPKTFTHDPPPQQSSRPRPANTSHSRSSSVAHRGGARQEDGAAQPRPPVGREPPASKTPRQIPLPPESPWERPLPPPTPCELPLPSSPMPFIRFDDPCPN</sequence>
<feature type="compositionally biased region" description="Low complexity" evidence="2">
    <location>
        <begin position="1186"/>
        <end position="1205"/>
    </location>
</feature>
<protein>
    <submittedName>
        <fullName evidence="3">Uncharacterized protein</fullName>
    </submittedName>
</protein>
<evidence type="ECO:0000313" key="4">
    <source>
        <dbReference type="Proteomes" id="UP001164743"/>
    </source>
</evidence>
<feature type="compositionally biased region" description="Polar residues" evidence="2">
    <location>
        <begin position="1308"/>
        <end position="1318"/>
    </location>
</feature>
<feature type="compositionally biased region" description="Basic and acidic residues" evidence="2">
    <location>
        <begin position="145"/>
        <end position="155"/>
    </location>
</feature>
<feature type="region of interest" description="Disordered" evidence="2">
    <location>
        <begin position="958"/>
        <end position="1094"/>
    </location>
</feature>
<feature type="region of interest" description="Disordered" evidence="2">
    <location>
        <begin position="509"/>
        <end position="541"/>
    </location>
</feature>
<feature type="region of interest" description="Disordered" evidence="2">
    <location>
        <begin position="591"/>
        <end position="617"/>
    </location>
</feature>
<keyword evidence="4" id="KW-1185">Reference proteome</keyword>
<feature type="compositionally biased region" description="Low complexity" evidence="2">
    <location>
        <begin position="1142"/>
        <end position="1159"/>
    </location>
</feature>
<feature type="compositionally biased region" description="Polar residues" evidence="2">
    <location>
        <begin position="129"/>
        <end position="142"/>
    </location>
</feature>
<evidence type="ECO:0000313" key="3">
    <source>
        <dbReference type="EMBL" id="WAQ84976.1"/>
    </source>
</evidence>
<feature type="region of interest" description="Disordered" evidence="2">
    <location>
        <begin position="1107"/>
        <end position="1388"/>
    </location>
</feature>
<feature type="region of interest" description="Disordered" evidence="2">
    <location>
        <begin position="768"/>
        <end position="864"/>
    </location>
</feature>
<feature type="compositionally biased region" description="Basic and acidic residues" evidence="2">
    <location>
        <begin position="792"/>
        <end position="804"/>
    </location>
</feature>
<feature type="region of interest" description="Disordered" evidence="2">
    <location>
        <begin position="714"/>
        <end position="737"/>
    </location>
</feature>
<feature type="compositionally biased region" description="Pro residues" evidence="2">
    <location>
        <begin position="1350"/>
        <end position="1376"/>
    </location>
</feature>
<name>A0ABY7CIC6_9BASI</name>
<feature type="compositionally biased region" description="Polar residues" evidence="2">
    <location>
        <begin position="1123"/>
        <end position="1141"/>
    </location>
</feature>
<dbReference type="Proteomes" id="UP001164743">
    <property type="component" value="Chromosome 5A"/>
</dbReference>
<evidence type="ECO:0000256" key="2">
    <source>
        <dbReference type="SAM" id="MobiDB-lite"/>
    </source>
</evidence>
<reference evidence="3" key="1">
    <citation type="submission" date="2022-10" db="EMBL/GenBank/DDBJ databases">
        <title>Puccinia triticina Genome sequencing and assembly.</title>
        <authorList>
            <person name="Li C."/>
        </authorList>
    </citation>
    <scope>NUCLEOTIDE SEQUENCE</scope>
    <source>
        <strain evidence="3">Pt15</strain>
    </source>
</reference>
<feature type="compositionally biased region" description="Basic and acidic residues" evidence="2">
    <location>
        <begin position="82"/>
        <end position="112"/>
    </location>
</feature>
<organism evidence="3 4">
    <name type="scientific">Puccinia triticina</name>
    <dbReference type="NCBI Taxonomy" id="208348"/>
    <lineage>
        <taxon>Eukaryota</taxon>
        <taxon>Fungi</taxon>
        <taxon>Dikarya</taxon>
        <taxon>Basidiomycota</taxon>
        <taxon>Pucciniomycotina</taxon>
        <taxon>Pucciniomycetes</taxon>
        <taxon>Pucciniales</taxon>
        <taxon>Pucciniaceae</taxon>
        <taxon>Puccinia</taxon>
    </lineage>
</organism>
<feature type="region of interest" description="Disordered" evidence="2">
    <location>
        <begin position="180"/>
        <end position="241"/>
    </location>
</feature>
<feature type="compositionally biased region" description="Low complexity" evidence="2">
    <location>
        <begin position="1263"/>
        <end position="1282"/>
    </location>
</feature>
<feature type="compositionally biased region" description="Basic and acidic residues" evidence="2">
    <location>
        <begin position="1028"/>
        <end position="1050"/>
    </location>
</feature>
<feature type="region of interest" description="Disordered" evidence="2">
    <location>
        <begin position="1"/>
        <end position="155"/>
    </location>
</feature>
<feature type="coiled-coil region" evidence="1">
    <location>
        <begin position="418"/>
        <end position="445"/>
    </location>
</feature>
<feature type="compositionally biased region" description="Polar residues" evidence="2">
    <location>
        <begin position="33"/>
        <end position="51"/>
    </location>
</feature>